<organism evidence="8 9">
    <name type="scientific">Maledivibacter halophilus</name>
    <dbReference type="NCBI Taxonomy" id="36842"/>
    <lineage>
        <taxon>Bacteria</taxon>
        <taxon>Bacillati</taxon>
        <taxon>Bacillota</taxon>
        <taxon>Clostridia</taxon>
        <taxon>Peptostreptococcales</taxon>
        <taxon>Caminicellaceae</taxon>
        <taxon>Maledivibacter</taxon>
    </lineage>
</organism>
<evidence type="ECO:0000256" key="2">
    <source>
        <dbReference type="ARBA" id="ARBA00022475"/>
    </source>
</evidence>
<accession>A0A1T5IF73</accession>
<keyword evidence="3 6" id="KW-0812">Transmembrane</keyword>
<keyword evidence="5 6" id="KW-0472">Membrane</keyword>
<proteinExistence type="predicted"/>
<reference evidence="8 9" key="1">
    <citation type="submission" date="2017-02" db="EMBL/GenBank/DDBJ databases">
        <authorList>
            <person name="Peterson S.W."/>
        </authorList>
    </citation>
    <scope>NUCLEOTIDE SEQUENCE [LARGE SCALE GENOMIC DNA]</scope>
    <source>
        <strain evidence="8 9">M1</strain>
    </source>
</reference>
<dbReference type="Pfam" id="PF00482">
    <property type="entry name" value="T2SSF"/>
    <property type="match status" value="1"/>
</dbReference>
<dbReference type="EMBL" id="FUZT01000001">
    <property type="protein sequence ID" value="SKC37740.1"/>
    <property type="molecule type" value="Genomic_DNA"/>
</dbReference>
<dbReference type="STRING" id="36842.SAMN02194393_00310"/>
<dbReference type="PANTHER" id="PTHR35007:SF1">
    <property type="entry name" value="PILUS ASSEMBLY PROTEIN"/>
    <property type="match status" value="1"/>
</dbReference>
<evidence type="ECO:0000256" key="3">
    <source>
        <dbReference type="ARBA" id="ARBA00022692"/>
    </source>
</evidence>
<evidence type="ECO:0000256" key="4">
    <source>
        <dbReference type="ARBA" id="ARBA00022989"/>
    </source>
</evidence>
<evidence type="ECO:0000313" key="8">
    <source>
        <dbReference type="EMBL" id="SKC37740.1"/>
    </source>
</evidence>
<dbReference type="RefSeq" id="WP_244281972.1">
    <property type="nucleotide sequence ID" value="NZ_FUZT01000001.1"/>
</dbReference>
<keyword evidence="9" id="KW-1185">Reference proteome</keyword>
<evidence type="ECO:0000256" key="5">
    <source>
        <dbReference type="ARBA" id="ARBA00023136"/>
    </source>
</evidence>
<gene>
    <name evidence="8" type="ORF">SAMN02194393_00310</name>
</gene>
<protein>
    <submittedName>
        <fullName evidence="8">Tight adherence protein B</fullName>
    </submittedName>
</protein>
<feature type="domain" description="Type II secretion system protein GspF" evidence="7">
    <location>
        <begin position="124"/>
        <end position="253"/>
    </location>
</feature>
<name>A0A1T5IF73_9FIRM</name>
<feature type="transmembrane region" description="Helical" evidence="6">
    <location>
        <begin position="270"/>
        <end position="288"/>
    </location>
</feature>
<feature type="transmembrane region" description="Helical" evidence="6">
    <location>
        <begin position="65"/>
        <end position="81"/>
    </location>
</feature>
<sequence length="297" mass="34119">MKKLLIISIVLGGSLLAIIVFILIEVLKRNKFIKTRKKCKKDNVDITNRDSIDYNVYIMTKKEKMIYILIASIVIFLISFIFYRSYIVSAVLIPLSFFYPKIKTKEIIKKRKNDLNLQFKEALYALSSSLSAGKSIEMAFKDSLNDLSILYPDPNTYITHEFQYIIRKIDMNETIEEALSDFARRAHLEDINNFVDVFITCKGMGGNIVEILKNTSNVIADKIYIKNDINIMLAQKKLEQKLLNIIPIVLILLLSLNAKDYMELVFETALGKVMMTISIILLAGAYFISKKIMDIEV</sequence>
<evidence type="ECO:0000259" key="7">
    <source>
        <dbReference type="Pfam" id="PF00482"/>
    </source>
</evidence>
<dbReference type="Proteomes" id="UP000190285">
    <property type="component" value="Unassembled WGS sequence"/>
</dbReference>
<keyword evidence="4 6" id="KW-1133">Transmembrane helix</keyword>
<comment type="subcellular location">
    <subcellularLocation>
        <location evidence="1">Cell membrane</location>
        <topology evidence="1">Multi-pass membrane protein</topology>
    </subcellularLocation>
</comment>
<feature type="transmembrane region" description="Helical" evidence="6">
    <location>
        <begin position="6"/>
        <end position="27"/>
    </location>
</feature>
<dbReference type="AlphaFoldDB" id="A0A1T5IF73"/>
<dbReference type="GO" id="GO:0005886">
    <property type="term" value="C:plasma membrane"/>
    <property type="evidence" value="ECO:0007669"/>
    <property type="project" value="UniProtKB-SubCell"/>
</dbReference>
<evidence type="ECO:0000256" key="6">
    <source>
        <dbReference type="SAM" id="Phobius"/>
    </source>
</evidence>
<evidence type="ECO:0000313" key="9">
    <source>
        <dbReference type="Proteomes" id="UP000190285"/>
    </source>
</evidence>
<dbReference type="InterPro" id="IPR018076">
    <property type="entry name" value="T2SS_GspF_dom"/>
</dbReference>
<evidence type="ECO:0000256" key="1">
    <source>
        <dbReference type="ARBA" id="ARBA00004651"/>
    </source>
</evidence>
<dbReference type="PANTHER" id="PTHR35007">
    <property type="entry name" value="INTEGRAL MEMBRANE PROTEIN-RELATED"/>
    <property type="match status" value="1"/>
</dbReference>
<keyword evidence="2" id="KW-1003">Cell membrane</keyword>